<proteinExistence type="predicted"/>
<dbReference type="InterPro" id="IPR002602">
    <property type="entry name" value="DB"/>
</dbReference>
<reference evidence="4" key="1">
    <citation type="submission" date="2022-11" db="UniProtKB">
        <authorList>
            <consortium name="WormBaseParasite"/>
        </authorList>
    </citation>
    <scope>IDENTIFICATION</scope>
</reference>
<keyword evidence="1" id="KW-0732">Signal</keyword>
<keyword evidence="3" id="KW-1185">Reference proteome</keyword>
<dbReference type="WBParaSite" id="Gr19_v10_g13750.t1">
    <property type="protein sequence ID" value="Gr19_v10_g13750.t1"/>
    <property type="gene ID" value="Gr19_v10_g13750"/>
</dbReference>
<evidence type="ECO:0000313" key="4">
    <source>
        <dbReference type="WBParaSite" id="Gr19_v10_g13750.t1"/>
    </source>
</evidence>
<evidence type="ECO:0000256" key="1">
    <source>
        <dbReference type="SAM" id="SignalP"/>
    </source>
</evidence>
<dbReference type="Pfam" id="PF01682">
    <property type="entry name" value="DB"/>
    <property type="match status" value="1"/>
</dbReference>
<feature type="signal peptide" evidence="1">
    <location>
        <begin position="1"/>
        <end position="22"/>
    </location>
</feature>
<accession>A0A914H399</accession>
<sequence>MDNFVGLVVLLLLIANAATILAHQYEFSQIFRHSSNAISSQSKDDLESQKSIQCCIDEAGLPAECAKSVCNYFNVKKYPDSCTVPIMHNFVKIVACFTAHKDNTECCKSKGVQAPCVDLCNGKNPDILPDPEYVPCTFPGKVDTAIQQCNHDAWTGNKN</sequence>
<feature type="domain" description="Domain of unknown function DB" evidence="2">
    <location>
        <begin position="54"/>
        <end position="126"/>
    </location>
</feature>
<feature type="chain" id="PRO_5037985329" description="Domain of unknown function DB domain-containing protein" evidence="1">
    <location>
        <begin position="23"/>
        <end position="159"/>
    </location>
</feature>
<evidence type="ECO:0000313" key="3">
    <source>
        <dbReference type="Proteomes" id="UP000887572"/>
    </source>
</evidence>
<dbReference type="AlphaFoldDB" id="A0A914H399"/>
<organism evidence="3 4">
    <name type="scientific">Globodera rostochiensis</name>
    <name type="common">Golden nematode worm</name>
    <name type="synonym">Heterodera rostochiensis</name>
    <dbReference type="NCBI Taxonomy" id="31243"/>
    <lineage>
        <taxon>Eukaryota</taxon>
        <taxon>Metazoa</taxon>
        <taxon>Ecdysozoa</taxon>
        <taxon>Nematoda</taxon>
        <taxon>Chromadorea</taxon>
        <taxon>Rhabditida</taxon>
        <taxon>Tylenchina</taxon>
        <taxon>Tylenchomorpha</taxon>
        <taxon>Tylenchoidea</taxon>
        <taxon>Heteroderidae</taxon>
        <taxon>Heteroderinae</taxon>
        <taxon>Globodera</taxon>
    </lineage>
</organism>
<protein>
    <recommendedName>
        <fullName evidence="2">Domain of unknown function DB domain-containing protein</fullName>
    </recommendedName>
</protein>
<evidence type="ECO:0000259" key="2">
    <source>
        <dbReference type="Pfam" id="PF01682"/>
    </source>
</evidence>
<name>A0A914H399_GLORO</name>
<dbReference type="Proteomes" id="UP000887572">
    <property type="component" value="Unplaced"/>
</dbReference>